<gene>
    <name evidence="8" type="ORF">EZS28_023964</name>
</gene>
<dbReference type="Gene3D" id="4.10.1000.10">
    <property type="entry name" value="Zinc finger, CCCH-type"/>
    <property type="match status" value="1"/>
</dbReference>
<dbReference type="InterPro" id="IPR001841">
    <property type="entry name" value="Znf_RING"/>
</dbReference>
<dbReference type="Pfam" id="PF00642">
    <property type="entry name" value="zf-CCCH"/>
    <property type="match status" value="1"/>
</dbReference>
<dbReference type="Proteomes" id="UP000324800">
    <property type="component" value="Unassembled WGS sequence"/>
</dbReference>
<name>A0A5J4VD90_9EUKA</name>
<dbReference type="SUPFAM" id="SSF57850">
    <property type="entry name" value="RING/U-box"/>
    <property type="match status" value="1"/>
</dbReference>
<dbReference type="PROSITE" id="PS00518">
    <property type="entry name" value="ZF_RING_1"/>
    <property type="match status" value="1"/>
</dbReference>
<evidence type="ECO:0000313" key="9">
    <source>
        <dbReference type="Proteomes" id="UP000324800"/>
    </source>
</evidence>
<evidence type="ECO:0000313" key="8">
    <source>
        <dbReference type="EMBL" id="KAA6380508.1"/>
    </source>
</evidence>
<dbReference type="InterPro" id="IPR017907">
    <property type="entry name" value="Znf_RING_CS"/>
</dbReference>
<dbReference type="AlphaFoldDB" id="A0A5J4VD90"/>
<dbReference type="GO" id="GO:0005684">
    <property type="term" value="C:U2-type spliceosomal complex"/>
    <property type="evidence" value="ECO:0007669"/>
    <property type="project" value="TreeGrafter"/>
</dbReference>
<evidence type="ECO:0000256" key="2">
    <source>
        <dbReference type="ARBA" id="ARBA00022771"/>
    </source>
</evidence>
<dbReference type="InterPro" id="IPR036855">
    <property type="entry name" value="Znf_CCCH_sf"/>
</dbReference>
<dbReference type="Pfam" id="PF13920">
    <property type="entry name" value="zf-C3HC4_3"/>
    <property type="match status" value="1"/>
</dbReference>
<dbReference type="InterPro" id="IPR039971">
    <property type="entry name" value="CWC24-like"/>
</dbReference>
<evidence type="ECO:0000256" key="4">
    <source>
        <dbReference type="PROSITE-ProRule" id="PRU00723"/>
    </source>
</evidence>
<reference evidence="8 9" key="1">
    <citation type="submission" date="2019-03" db="EMBL/GenBank/DDBJ databases">
        <title>Single cell metagenomics reveals metabolic interactions within the superorganism composed of flagellate Streblomastix strix and complex community of Bacteroidetes bacteria on its surface.</title>
        <authorList>
            <person name="Treitli S.C."/>
            <person name="Kolisko M."/>
            <person name="Husnik F."/>
            <person name="Keeling P."/>
            <person name="Hampl V."/>
        </authorList>
    </citation>
    <scope>NUCLEOTIDE SEQUENCE [LARGE SCALE GENOMIC DNA]</scope>
    <source>
        <strain evidence="8">ST1C</strain>
    </source>
</reference>
<dbReference type="CDD" id="cd16539">
    <property type="entry name" value="RING-HC_RNF113A_B"/>
    <property type="match status" value="1"/>
</dbReference>
<dbReference type="GO" id="GO:0008270">
    <property type="term" value="F:zinc ion binding"/>
    <property type="evidence" value="ECO:0007669"/>
    <property type="project" value="UniProtKB-KW"/>
</dbReference>
<evidence type="ECO:0000256" key="3">
    <source>
        <dbReference type="ARBA" id="ARBA00022833"/>
    </source>
</evidence>
<protein>
    <submittedName>
        <fullName evidence="8">Putative zinc finger protein</fullName>
    </submittedName>
</protein>
<dbReference type="OrthoDB" id="25761at2759"/>
<dbReference type="PROSITE" id="PS50103">
    <property type="entry name" value="ZF_C3H1"/>
    <property type="match status" value="1"/>
</dbReference>
<keyword evidence="2 4" id="KW-0863">Zinc-finger</keyword>
<dbReference type="GO" id="GO:0034247">
    <property type="term" value="P:snoRNA splicing"/>
    <property type="evidence" value="ECO:0007669"/>
    <property type="project" value="TreeGrafter"/>
</dbReference>
<dbReference type="SMART" id="SM00356">
    <property type="entry name" value="ZnF_C3H1"/>
    <property type="match status" value="1"/>
</dbReference>
<keyword evidence="1 4" id="KW-0479">Metal-binding</keyword>
<feature type="region of interest" description="Disordered" evidence="5">
    <location>
        <begin position="154"/>
        <end position="192"/>
    </location>
</feature>
<evidence type="ECO:0000256" key="1">
    <source>
        <dbReference type="ARBA" id="ARBA00022723"/>
    </source>
</evidence>
<feature type="zinc finger region" description="C3H1-type" evidence="4">
    <location>
        <begin position="109"/>
        <end position="137"/>
    </location>
</feature>
<proteinExistence type="predicted"/>
<evidence type="ECO:0000259" key="6">
    <source>
        <dbReference type="PROSITE" id="PS50089"/>
    </source>
</evidence>
<dbReference type="InterPro" id="IPR000571">
    <property type="entry name" value="Znf_CCCH"/>
</dbReference>
<evidence type="ECO:0000259" key="7">
    <source>
        <dbReference type="PROSITE" id="PS50103"/>
    </source>
</evidence>
<dbReference type="SUPFAM" id="SSF90229">
    <property type="entry name" value="CCCH zinc finger"/>
    <property type="match status" value="1"/>
</dbReference>
<dbReference type="Gene3D" id="3.30.40.10">
    <property type="entry name" value="Zinc/RING finger domain, C3HC4 (zinc finger)"/>
    <property type="match status" value="1"/>
</dbReference>
<feature type="domain" description="RING-type" evidence="6">
    <location>
        <begin position="202"/>
        <end position="239"/>
    </location>
</feature>
<evidence type="ECO:0000256" key="5">
    <source>
        <dbReference type="SAM" id="MobiDB-lite"/>
    </source>
</evidence>
<feature type="domain" description="C3H1-type" evidence="7">
    <location>
        <begin position="109"/>
        <end position="137"/>
    </location>
</feature>
<organism evidence="8 9">
    <name type="scientific">Streblomastix strix</name>
    <dbReference type="NCBI Taxonomy" id="222440"/>
    <lineage>
        <taxon>Eukaryota</taxon>
        <taxon>Metamonada</taxon>
        <taxon>Preaxostyla</taxon>
        <taxon>Oxymonadida</taxon>
        <taxon>Streblomastigidae</taxon>
        <taxon>Streblomastix</taxon>
    </lineage>
</organism>
<dbReference type="PANTHER" id="PTHR12930:SF0">
    <property type="entry name" value="RING FINGER PROTEIN 113B"/>
    <property type="match status" value="1"/>
</dbReference>
<dbReference type="PROSITE" id="PS50089">
    <property type="entry name" value="ZF_RING_2"/>
    <property type="match status" value="1"/>
</dbReference>
<dbReference type="PANTHER" id="PTHR12930">
    <property type="entry name" value="ZINC FINGER PROTEIN 183"/>
    <property type="match status" value="1"/>
</dbReference>
<dbReference type="EMBL" id="SNRW01007857">
    <property type="protein sequence ID" value="KAA6380508.1"/>
    <property type="molecule type" value="Genomic_DNA"/>
</dbReference>
<accession>A0A5J4VD90</accession>
<keyword evidence="3 4" id="KW-0862">Zinc</keyword>
<dbReference type="InterPro" id="IPR013083">
    <property type="entry name" value="Znf_RING/FYVE/PHD"/>
</dbReference>
<comment type="caution">
    <text evidence="8">The sequence shown here is derived from an EMBL/GenBank/DDBJ whole genome shotgun (WGS) entry which is preliminary data.</text>
</comment>
<sequence length="288" mass="33725">MFKKRTQSTSLQKHTVPTVSEKSNDDTLICYDIEKLPKKSNLGLKIVDINDQKLEVKVKQQETEAKQTELDEEERLKMLDVDDPNLKNKRAQLGPIKASKHIRITSRFDYQPDICKDYYETGYCTFGDACKFMHTREDFKTGWQIEQDWEKKQKEMKNKNIHKMSDDDEDDDEYRTQPKKRKREVDDQSDDDASDSIFPFACMICRKNFVDPVVTICQHFFCSSCALTHYGKSQTCSVCGHATNGIFNTAFELLSKKEIARRNHIWSQRDNKKPRLEEDSNVQIIKKN</sequence>